<comment type="similarity">
    <text evidence="1">Belongs to the glycosyl hydrolase 25 family.</text>
</comment>
<dbReference type="SUPFAM" id="SSF51445">
    <property type="entry name" value="(Trans)glycosidases"/>
    <property type="match status" value="1"/>
</dbReference>
<dbReference type="InterPro" id="IPR002053">
    <property type="entry name" value="Glyco_hydro_25"/>
</dbReference>
<dbReference type="CDD" id="cd00599">
    <property type="entry name" value="GH25_muramidase"/>
    <property type="match status" value="1"/>
</dbReference>
<evidence type="ECO:0000256" key="1">
    <source>
        <dbReference type="ARBA" id="ARBA00010646"/>
    </source>
</evidence>
<dbReference type="Pfam" id="PF01183">
    <property type="entry name" value="Glyco_hydro_25"/>
    <property type="match status" value="1"/>
</dbReference>
<dbReference type="PROSITE" id="PS51904">
    <property type="entry name" value="GLYCOSYL_HYDROL_F25_2"/>
    <property type="match status" value="1"/>
</dbReference>
<sequence>MADGIDVFTLYQDVRDWHAVRGAGYEFCYVKVSDGDEDRADNGYGPAGHSAGLAMGAYHYAQFGDPVTQAERLVRRAETAGCTDLAPALDLEDPFGPDQRATDFAIAFLRRVAELGHRPCLYGNNNILGTVLGPAKAAVPETLVWAASYGAAPTVPYDVWQWSSSGNVPGISASSVDLNRGVIPVDAPGGSDVPLADLYTEDSMARIPKGGSEGGLERAVNYQLAVSMLREHDVVIAPGDMPVVVYGSYHWAWNAGTGGNPVTDPNNPVVVPVQGSYSYIVPRGTGKVDLIYWSDDDFTVFVAPR</sequence>
<dbReference type="RefSeq" id="WP_378262497.1">
    <property type="nucleotide sequence ID" value="NZ_JBHUKR010000004.1"/>
</dbReference>
<reference evidence="3" key="1">
    <citation type="journal article" date="2019" name="Int. J. Syst. Evol. Microbiol.">
        <title>The Global Catalogue of Microorganisms (GCM) 10K type strain sequencing project: providing services to taxonomists for standard genome sequencing and annotation.</title>
        <authorList>
            <consortium name="The Broad Institute Genomics Platform"/>
            <consortium name="The Broad Institute Genome Sequencing Center for Infectious Disease"/>
            <person name="Wu L."/>
            <person name="Ma J."/>
        </authorList>
    </citation>
    <scope>NUCLEOTIDE SEQUENCE [LARGE SCALE GENOMIC DNA]</scope>
    <source>
        <strain evidence="3">CGMCC 4.7645</strain>
    </source>
</reference>
<dbReference type="PANTHER" id="PTHR34135:SF2">
    <property type="entry name" value="LYSOZYME"/>
    <property type="match status" value="1"/>
</dbReference>
<dbReference type="InterPro" id="IPR017853">
    <property type="entry name" value="GH"/>
</dbReference>
<evidence type="ECO:0000313" key="3">
    <source>
        <dbReference type="Proteomes" id="UP001597417"/>
    </source>
</evidence>
<dbReference type="GO" id="GO:0016787">
    <property type="term" value="F:hydrolase activity"/>
    <property type="evidence" value="ECO:0007669"/>
    <property type="project" value="UniProtKB-KW"/>
</dbReference>
<comment type="caution">
    <text evidence="2">The sequence shown here is derived from an EMBL/GenBank/DDBJ whole genome shotgun (WGS) entry which is preliminary data.</text>
</comment>
<keyword evidence="2" id="KW-0378">Hydrolase</keyword>
<proteinExistence type="inferred from homology"/>
<dbReference type="EMBL" id="JBHUKR010000004">
    <property type="protein sequence ID" value="MFD2416094.1"/>
    <property type="molecule type" value="Genomic_DNA"/>
</dbReference>
<dbReference type="PANTHER" id="PTHR34135">
    <property type="entry name" value="LYSOZYME"/>
    <property type="match status" value="1"/>
</dbReference>
<dbReference type="Proteomes" id="UP001597417">
    <property type="component" value="Unassembled WGS sequence"/>
</dbReference>
<organism evidence="2 3">
    <name type="scientific">Amycolatopsis pigmentata</name>
    <dbReference type="NCBI Taxonomy" id="450801"/>
    <lineage>
        <taxon>Bacteria</taxon>
        <taxon>Bacillati</taxon>
        <taxon>Actinomycetota</taxon>
        <taxon>Actinomycetes</taxon>
        <taxon>Pseudonocardiales</taxon>
        <taxon>Pseudonocardiaceae</taxon>
        <taxon>Amycolatopsis</taxon>
    </lineage>
</organism>
<gene>
    <name evidence="2" type="ORF">ACFSXZ_07115</name>
</gene>
<keyword evidence="3" id="KW-1185">Reference proteome</keyword>
<dbReference type="Gene3D" id="3.20.20.80">
    <property type="entry name" value="Glycosidases"/>
    <property type="match status" value="1"/>
</dbReference>
<name>A0ABW5FM22_9PSEU</name>
<protein>
    <submittedName>
        <fullName evidence="2">Glycoside hydrolase family 25 protein</fullName>
    </submittedName>
</protein>
<accession>A0ABW5FM22</accession>
<evidence type="ECO:0000313" key="2">
    <source>
        <dbReference type="EMBL" id="MFD2416094.1"/>
    </source>
</evidence>